<dbReference type="Proteomes" id="UP000198870">
    <property type="component" value="Unassembled WGS sequence"/>
</dbReference>
<reference evidence="1 2" key="1">
    <citation type="submission" date="2016-10" db="EMBL/GenBank/DDBJ databases">
        <authorList>
            <person name="de Groot N.N."/>
        </authorList>
    </citation>
    <scope>NUCLEOTIDE SEQUENCE [LARGE SCALE GENOMIC DNA]</scope>
    <source>
        <strain evidence="1 2">AA1</strain>
    </source>
</reference>
<proteinExistence type="predicted"/>
<evidence type="ECO:0000313" key="1">
    <source>
        <dbReference type="EMBL" id="SCY46423.1"/>
    </source>
</evidence>
<keyword evidence="2" id="KW-1185">Reference proteome</keyword>
<dbReference type="Gene3D" id="1.10.10.60">
    <property type="entry name" value="Homeodomain-like"/>
    <property type="match status" value="1"/>
</dbReference>
<evidence type="ECO:0008006" key="3">
    <source>
        <dbReference type="Google" id="ProtNLM"/>
    </source>
</evidence>
<dbReference type="STRING" id="419481.SAMN05216233_109214"/>
<sequence>MTHTICHTQAAVRGPKSTLPLEEIQRLLDEGHKQTDVAQLFGTSQPTISRLCRNTHSAAVRKEPKDGPICTCCGQHTVAKGNRFLCSWCFTHADTAGPAFSEHALAF</sequence>
<name>A0A1G5G4B3_9BACT</name>
<evidence type="ECO:0000313" key="2">
    <source>
        <dbReference type="Proteomes" id="UP000198870"/>
    </source>
</evidence>
<gene>
    <name evidence="1" type="ORF">SAMN05216233_109214</name>
</gene>
<protein>
    <recommendedName>
        <fullName evidence="3">Helix-turn-helix domain-containing protein</fullName>
    </recommendedName>
</protein>
<dbReference type="AlphaFoldDB" id="A0A1G5G4B3"/>
<dbReference type="RefSeq" id="WP_092211274.1">
    <property type="nucleotide sequence ID" value="NZ_FMUX01000009.1"/>
</dbReference>
<accession>A0A1G5G4B3</accession>
<organism evidence="1 2">
    <name type="scientific">Desulfoluna spongiiphila</name>
    <dbReference type="NCBI Taxonomy" id="419481"/>
    <lineage>
        <taxon>Bacteria</taxon>
        <taxon>Pseudomonadati</taxon>
        <taxon>Thermodesulfobacteriota</taxon>
        <taxon>Desulfobacteria</taxon>
        <taxon>Desulfobacterales</taxon>
        <taxon>Desulfolunaceae</taxon>
        <taxon>Desulfoluna</taxon>
    </lineage>
</organism>
<dbReference type="EMBL" id="FMUX01000009">
    <property type="protein sequence ID" value="SCY46423.1"/>
    <property type="molecule type" value="Genomic_DNA"/>
</dbReference>